<keyword evidence="4" id="KW-1185">Reference proteome</keyword>
<feature type="transmembrane region" description="Helical" evidence="2">
    <location>
        <begin position="54"/>
        <end position="74"/>
    </location>
</feature>
<reference evidence="3 4" key="1">
    <citation type="journal article" date="2018" name="Sci. Data">
        <title>The draft genome sequence of cork oak.</title>
        <authorList>
            <person name="Ramos A.M."/>
            <person name="Usie A."/>
            <person name="Barbosa P."/>
            <person name="Barros P.M."/>
            <person name="Capote T."/>
            <person name="Chaves I."/>
            <person name="Simoes F."/>
            <person name="Abreu I."/>
            <person name="Carrasquinho I."/>
            <person name="Faro C."/>
            <person name="Guimaraes J.B."/>
            <person name="Mendonca D."/>
            <person name="Nobrega F."/>
            <person name="Rodrigues L."/>
            <person name="Saibo N.J.M."/>
            <person name="Varela M.C."/>
            <person name="Egas C."/>
            <person name="Matos J."/>
            <person name="Miguel C.M."/>
            <person name="Oliveira M.M."/>
            <person name="Ricardo C.P."/>
            <person name="Goncalves S."/>
        </authorList>
    </citation>
    <scope>NUCLEOTIDE SEQUENCE [LARGE SCALE GENOMIC DNA]</scope>
    <source>
        <strain evidence="4">cv. HL8</strain>
    </source>
</reference>
<evidence type="ECO:0000256" key="1">
    <source>
        <dbReference type="SAM" id="MobiDB-lite"/>
    </source>
</evidence>
<proteinExistence type="predicted"/>
<dbReference type="AlphaFoldDB" id="A0AAW0LM37"/>
<evidence type="ECO:0008006" key="5">
    <source>
        <dbReference type="Google" id="ProtNLM"/>
    </source>
</evidence>
<name>A0AAW0LM37_QUESU</name>
<gene>
    <name evidence="3" type="ORF">CFP56_038289</name>
</gene>
<protein>
    <recommendedName>
        <fullName evidence="5">Transmembrane protein</fullName>
    </recommendedName>
</protein>
<keyword evidence="2" id="KW-0812">Transmembrane</keyword>
<evidence type="ECO:0000256" key="2">
    <source>
        <dbReference type="SAM" id="Phobius"/>
    </source>
</evidence>
<organism evidence="3 4">
    <name type="scientific">Quercus suber</name>
    <name type="common">Cork oak</name>
    <dbReference type="NCBI Taxonomy" id="58331"/>
    <lineage>
        <taxon>Eukaryota</taxon>
        <taxon>Viridiplantae</taxon>
        <taxon>Streptophyta</taxon>
        <taxon>Embryophyta</taxon>
        <taxon>Tracheophyta</taxon>
        <taxon>Spermatophyta</taxon>
        <taxon>Magnoliopsida</taxon>
        <taxon>eudicotyledons</taxon>
        <taxon>Gunneridae</taxon>
        <taxon>Pentapetalae</taxon>
        <taxon>rosids</taxon>
        <taxon>fabids</taxon>
        <taxon>Fagales</taxon>
        <taxon>Fagaceae</taxon>
        <taxon>Quercus</taxon>
    </lineage>
</organism>
<dbReference type="Proteomes" id="UP000237347">
    <property type="component" value="Unassembled WGS sequence"/>
</dbReference>
<dbReference type="EMBL" id="PKMF04000073">
    <property type="protein sequence ID" value="KAK7852722.1"/>
    <property type="molecule type" value="Genomic_DNA"/>
</dbReference>
<keyword evidence="2" id="KW-0472">Membrane</keyword>
<accession>A0AAW0LM37</accession>
<feature type="region of interest" description="Disordered" evidence="1">
    <location>
        <begin position="1"/>
        <end position="23"/>
    </location>
</feature>
<sequence length="80" mass="9099">MMEICKTKSMREESLQKKRHNQQSFSSSLHASATTIVKKEGILGFWVLIKNDTFLVLIVVVQLESLPLMVFGVWSTDSNL</sequence>
<evidence type="ECO:0000313" key="3">
    <source>
        <dbReference type="EMBL" id="KAK7852722.1"/>
    </source>
</evidence>
<feature type="compositionally biased region" description="Basic and acidic residues" evidence="1">
    <location>
        <begin position="1"/>
        <end position="16"/>
    </location>
</feature>
<comment type="caution">
    <text evidence="3">The sequence shown here is derived from an EMBL/GenBank/DDBJ whole genome shotgun (WGS) entry which is preliminary data.</text>
</comment>
<keyword evidence="2" id="KW-1133">Transmembrane helix</keyword>
<evidence type="ECO:0000313" key="4">
    <source>
        <dbReference type="Proteomes" id="UP000237347"/>
    </source>
</evidence>